<name>A0A382IJH1_9ZZZZ</name>
<dbReference type="Pfam" id="PF00899">
    <property type="entry name" value="ThiF"/>
    <property type="match status" value="1"/>
</dbReference>
<dbReference type="AlphaFoldDB" id="A0A382IJH1"/>
<dbReference type="GO" id="GO:0016779">
    <property type="term" value="F:nucleotidyltransferase activity"/>
    <property type="evidence" value="ECO:0007669"/>
    <property type="project" value="TreeGrafter"/>
</dbReference>
<evidence type="ECO:0000259" key="1">
    <source>
        <dbReference type="Pfam" id="PF00899"/>
    </source>
</evidence>
<dbReference type="InterPro" id="IPR000594">
    <property type="entry name" value="ThiF_NAD_FAD-bd"/>
</dbReference>
<dbReference type="PANTHER" id="PTHR10953:SF102">
    <property type="entry name" value="ADENYLYLTRANSFERASE AND SULFURTRANSFERASE MOCS3"/>
    <property type="match status" value="1"/>
</dbReference>
<reference evidence="2" key="1">
    <citation type="submission" date="2018-05" db="EMBL/GenBank/DDBJ databases">
        <authorList>
            <person name="Lanie J.A."/>
            <person name="Ng W.-L."/>
            <person name="Kazmierczak K.M."/>
            <person name="Andrzejewski T.M."/>
            <person name="Davidsen T.M."/>
            <person name="Wayne K.J."/>
            <person name="Tettelin H."/>
            <person name="Glass J.I."/>
            <person name="Rusch D."/>
            <person name="Podicherti R."/>
            <person name="Tsui H.-C.T."/>
            <person name="Winkler M.E."/>
        </authorList>
    </citation>
    <scope>NUCLEOTIDE SEQUENCE</scope>
</reference>
<feature type="non-terminal residue" evidence="2">
    <location>
        <position position="123"/>
    </location>
</feature>
<accession>A0A382IJH1</accession>
<dbReference type="InterPro" id="IPR045886">
    <property type="entry name" value="ThiF/MoeB/HesA"/>
</dbReference>
<dbReference type="GO" id="GO:0004792">
    <property type="term" value="F:thiosulfate-cyanide sulfurtransferase activity"/>
    <property type="evidence" value="ECO:0007669"/>
    <property type="project" value="TreeGrafter"/>
</dbReference>
<evidence type="ECO:0000313" key="2">
    <source>
        <dbReference type="EMBL" id="SVB99840.1"/>
    </source>
</evidence>
<dbReference type="Gene3D" id="3.40.50.720">
    <property type="entry name" value="NAD(P)-binding Rossmann-like Domain"/>
    <property type="match status" value="1"/>
</dbReference>
<dbReference type="GO" id="GO:0005737">
    <property type="term" value="C:cytoplasm"/>
    <property type="evidence" value="ECO:0007669"/>
    <property type="project" value="TreeGrafter"/>
</dbReference>
<protein>
    <recommendedName>
        <fullName evidence="1">THIF-type NAD/FAD binding fold domain-containing protein</fullName>
    </recommendedName>
</protein>
<dbReference type="GO" id="GO:0008641">
    <property type="term" value="F:ubiquitin-like modifier activating enzyme activity"/>
    <property type="evidence" value="ECO:0007669"/>
    <property type="project" value="InterPro"/>
</dbReference>
<dbReference type="InterPro" id="IPR035985">
    <property type="entry name" value="Ubiquitin-activating_enz"/>
</dbReference>
<feature type="domain" description="THIF-type NAD/FAD binding fold" evidence="1">
    <location>
        <begin position="10"/>
        <end position="123"/>
    </location>
</feature>
<dbReference type="SUPFAM" id="SSF69572">
    <property type="entry name" value="Activating enzymes of the ubiquitin-like proteins"/>
    <property type="match status" value="1"/>
</dbReference>
<organism evidence="2">
    <name type="scientific">marine metagenome</name>
    <dbReference type="NCBI Taxonomy" id="408172"/>
    <lineage>
        <taxon>unclassified sequences</taxon>
        <taxon>metagenomes</taxon>
        <taxon>ecological metagenomes</taxon>
    </lineage>
</organism>
<dbReference type="EMBL" id="UINC01067809">
    <property type="protein sequence ID" value="SVB99840.1"/>
    <property type="molecule type" value="Genomic_DNA"/>
</dbReference>
<sequence>MLTDLDRSIYEWQLDVPGFGEEGQEKLRGTTALVSRIGGLGGAVAFQLAAAGIGRLILVHAGNLRKDDLNRQVLMRWDGLEKPRVKSAAKTLATFNPNIEVEVHDANFAEDNAVDLVGRADLV</sequence>
<dbReference type="PANTHER" id="PTHR10953">
    <property type="entry name" value="UBIQUITIN-ACTIVATING ENZYME E1"/>
    <property type="match status" value="1"/>
</dbReference>
<proteinExistence type="predicted"/>
<gene>
    <name evidence="2" type="ORF">METZ01_LOCUS252694</name>
</gene>